<organism evidence="2">
    <name type="scientific">marine sediment metagenome</name>
    <dbReference type="NCBI Taxonomy" id="412755"/>
    <lineage>
        <taxon>unclassified sequences</taxon>
        <taxon>metagenomes</taxon>
        <taxon>ecological metagenomes</taxon>
    </lineage>
</organism>
<dbReference type="Gene3D" id="2.40.30.90">
    <property type="entry name" value="Bacterial fluorinating enzyme like"/>
    <property type="match status" value="1"/>
</dbReference>
<dbReference type="Pfam" id="PF20257">
    <property type="entry name" value="SAM_HAT_C"/>
    <property type="match status" value="1"/>
</dbReference>
<reference evidence="2" key="1">
    <citation type="journal article" date="2014" name="Front. Microbiol.">
        <title>High frequency of phylogenetically diverse reductive dehalogenase-homologous genes in deep subseafloor sedimentary metagenomes.</title>
        <authorList>
            <person name="Kawai M."/>
            <person name="Futagami T."/>
            <person name="Toyoda A."/>
            <person name="Takaki Y."/>
            <person name="Nishi S."/>
            <person name="Hori S."/>
            <person name="Arai W."/>
            <person name="Tsubouchi T."/>
            <person name="Morono Y."/>
            <person name="Uchiyama I."/>
            <person name="Ito T."/>
            <person name="Fujiyama A."/>
            <person name="Inagaki F."/>
            <person name="Takami H."/>
        </authorList>
    </citation>
    <scope>NUCLEOTIDE SEQUENCE</scope>
    <source>
        <strain evidence="2">Expedition CK06-06</strain>
    </source>
</reference>
<sequence>MNYFPNYNTAKENELFLIEGSCKTLEISLKNGNANDKLHLKTGTTIKIS</sequence>
<feature type="domain" description="S-adenosyl-l-methionine hydroxide adenosyltransferase C-terminal" evidence="1">
    <location>
        <begin position="5"/>
        <end position="46"/>
    </location>
</feature>
<dbReference type="EMBL" id="BARS01015870">
    <property type="protein sequence ID" value="GAF95292.1"/>
    <property type="molecule type" value="Genomic_DNA"/>
</dbReference>
<dbReference type="SUPFAM" id="SSF101852">
    <property type="entry name" value="Bacterial fluorinating enzyme, C-terminal domain"/>
    <property type="match status" value="1"/>
</dbReference>
<name>X0U4H3_9ZZZZ</name>
<protein>
    <recommendedName>
        <fullName evidence="1">S-adenosyl-l-methionine hydroxide adenosyltransferase C-terminal domain-containing protein</fullName>
    </recommendedName>
</protein>
<dbReference type="AlphaFoldDB" id="X0U4H3"/>
<dbReference type="InterPro" id="IPR046470">
    <property type="entry name" value="SAM_HAT_C"/>
</dbReference>
<gene>
    <name evidence="2" type="ORF">S01H1_26197</name>
</gene>
<comment type="caution">
    <text evidence="2">The sequence shown here is derived from an EMBL/GenBank/DDBJ whole genome shotgun (WGS) entry which is preliminary data.</text>
</comment>
<proteinExistence type="predicted"/>
<evidence type="ECO:0000313" key="2">
    <source>
        <dbReference type="EMBL" id="GAF95292.1"/>
    </source>
</evidence>
<accession>X0U4H3</accession>
<evidence type="ECO:0000259" key="1">
    <source>
        <dbReference type="Pfam" id="PF20257"/>
    </source>
</evidence>
<dbReference type="InterPro" id="IPR023227">
    <property type="entry name" value="SAM_OH_AdoTrfase_C_sf"/>
</dbReference>